<reference evidence="11" key="1">
    <citation type="submission" date="2023-06" db="EMBL/GenBank/DDBJ databases">
        <authorList>
            <consortium name="Lawrence Berkeley National Laboratory"/>
            <person name="Ahrendt S."/>
            <person name="Sahu N."/>
            <person name="Indic B."/>
            <person name="Wong-Bajracharya J."/>
            <person name="Merenyi Z."/>
            <person name="Ke H.-M."/>
            <person name="Monk M."/>
            <person name="Kocsube S."/>
            <person name="Drula E."/>
            <person name="Lipzen A."/>
            <person name="Balint B."/>
            <person name="Henrissat B."/>
            <person name="Andreopoulos B."/>
            <person name="Martin F.M."/>
            <person name="Harder C.B."/>
            <person name="Rigling D."/>
            <person name="Ford K.L."/>
            <person name="Foster G.D."/>
            <person name="Pangilinan J."/>
            <person name="Papanicolaou A."/>
            <person name="Barry K."/>
            <person name="LaButti K."/>
            <person name="Viragh M."/>
            <person name="Koriabine M."/>
            <person name="Yan M."/>
            <person name="Riley R."/>
            <person name="Champramary S."/>
            <person name="Plett K.L."/>
            <person name="Tsai I.J."/>
            <person name="Slot J."/>
            <person name="Sipos G."/>
            <person name="Plett J."/>
            <person name="Nagy L.G."/>
            <person name="Grigoriev I.V."/>
        </authorList>
    </citation>
    <scope>NUCLEOTIDE SEQUENCE</scope>
    <source>
        <strain evidence="11">HWK02</strain>
    </source>
</reference>
<evidence type="ECO:0000259" key="10">
    <source>
        <dbReference type="Pfam" id="PF01699"/>
    </source>
</evidence>
<proteinExistence type="inferred from homology"/>
<dbReference type="PANTHER" id="PTHR31503">
    <property type="entry name" value="VACUOLAR CALCIUM ION TRANSPORTER"/>
    <property type="match status" value="1"/>
</dbReference>
<accession>A0AA39URR1</accession>
<protein>
    <recommendedName>
        <fullName evidence="10">Sodium/calcium exchanger membrane region domain-containing protein</fullName>
    </recommendedName>
</protein>
<evidence type="ECO:0000256" key="3">
    <source>
        <dbReference type="ARBA" id="ARBA00022448"/>
    </source>
</evidence>
<dbReference type="Pfam" id="PF01699">
    <property type="entry name" value="Na_Ca_ex"/>
    <property type="match status" value="1"/>
</dbReference>
<evidence type="ECO:0000313" key="12">
    <source>
        <dbReference type="Proteomes" id="UP001175228"/>
    </source>
</evidence>
<evidence type="ECO:0000256" key="6">
    <source>
        <dbReference type="ARBA" id="ARBA00023065"/>
    </source>
</evidence>
<dbReference type="GO" id="GO:0006874">
    <property type="term" value="P:intracellular calcium ion homeostasis"/>
    <property type="evidence" value="ECO:0007669"/>
    <property type="project" value="TreeGrafter"/>
</dbReference>
<dbReference type="Proteomes" id="UP001175228">
    <property type="component" value="Unassembled WGS sequence"/>
</dbReference>
<evidence type="ECO:0000256" key="2">
    <source>
        <dbReference type="ARBA" id="ARBA00008170"/>
    </source>
</evidence>
<sequence length="287" mass="32061">MTSSYERQNAYWTKDGSTHRLPKLPMPFTMSMAAAHFGGGGRRRWTPTRVSSRSPLISAMLRMCYCCLCMQTRAKTWPNPRLIPPRRRAESETPNTASTVSSATNVAVAHRPKDNCDIQHPQLSVRVTVGLLIIVTMLVAVTVKWLVDSVDGLTQNRHISKEFIGVIILPLVCRTPDGATIVTPSVKDKQNLSIGITVGSSIQLDLSVTPFIALLRWTMDKPLTLLFDPYESIAVFLAVLTVNYVVLYDKYDWLEGIILICLYVILCATFWYYPGNNPFSSLLASYA</sequence>
<dbReference type="InterPro" id="IPR004837">
    <property type="entry name" value="NaCa_Exmemb"/>
</dbReference>
<dbReference type="GO" id="GO:0012505">
    <property type="term" value="C:endomembrane system"/>
    <property type="evidence" value="ECO:0007669"/>
    <property type="project" value="UniProtKB-SubCell"/>
</dbReference>
<comment type="similarity">
    <text evidence="2">Belongs to the Ca(2+):cation antiporter (CaCA) (TC 2.A.19) family.</text>
</comment>
<evidence type="ECO:0000256" key="9">
    <source>
        <dbReference type="SAM" id="Phobius"/>
    </source>
</evidence>
<feature type="domain" description="Sodium/calcium exchanger membrane region" evidence="10">
    <location>
        <begin position="129"/>
        <end position="271"/>
    </location>
</feature>
<name>A0AA39URR1_9AGAR</name>
<feature type="region of interest" description="Disordered" evidence="8">
    <location>
        <begin position="80"/>
        <end position="104"/>
    </location>
</feature>
<dbReference type="InterPro" id="IPR004713">
    <property type="entry name" value="CaH_exchang"/>
</dbReference>
<evidence type="ECO:0000313" key="11">
    <source>
        <dbReference type="EMBL" id="KAK0500547.1"/>
    </source>
</evidence>
<gene>
    <name evidence="11" type="ORF">EDD18DRAFT_832721</name>
</gene>
<keyword evidence="3" id="KW-0813">Transport</keyword>
<dbReference type="GO" id="GO:0015369">
    <property type="term" value="F:calcium:proton antiporter activity"/>
    <property type="evidence" value="ECO:0007669"/>
    <property type="project" value="TreeGrafter"/>
</dbReference>
<feature type="transmembrane region" description="Helical" evidence="9">
    <location>
        <begin position="127"/>
        <end position="147"/>
    </location>
</feature>
<dbReference type="GO" id="GO:0000329">
    <property type="term" value="C:fungal-type vacuole membrane"/>
    <property type="evidence" value="ECO:0007669"/>
    <property type="project" value="TreeGrafter"/>
</dbReference>
<evidence type="ECO:0000256" key="7">
    <source>
        <dbReference type="ARBA" id="ARBA00023136"/>
    </source>
</evidence>
<comment type="subcellular location">
    <subcellularLocation>
        <location evidence="1">Endomembrane system</location>
        <topology evidence="1">Multi-pass membrane protein</topology>
    </subcellularLocation>
</comment>
<dbReference type="Gene3D" id="1.20.1420.30">
    <property type="entry name" value="NCX, central ion-binding region"/>
    <property type="match status" value="1"/>
</dbReference>
<organism evidence="11 12">
    <name type="scientific">Armillaria luteobubalina</name>
    <dbReference type="NCBI Taxonomy" id="153913"/>
    <lineage>
        <taxon>Eukaryota</taxon>
        <taxon>Fungi</taxon>
        <taxon>Dikarya</taxon>
        <taxon>Basidiomycota</taxon>
        <taxon>Agaricomycotina</taxon>
        <taxon>Agaricomycetes</taxon>
        <taxon>Agaricomycetidae</taxon>
        <taxon>Agaricales</taxon>
        <taxon>Marasmiineae</taxon>
        <taxon>Physalacriaceae</taxon>
        <taxon>Armillaria</taxon>
    </lineage>
</organism>
<evidence type="ECO:0000256" key="8">
    <source>
        <dbReference type="SAM" id="MobiDB-lite"/>
    </source>
</evidence>
<dbReference type="PANTHER" id="PTHR31503:SF20">
    <property type="entry name" value="CA(2+)_H(+) EXCHANGER, PUTATIVE (EUROFUNG)-RELATED"/>
    <property type="match status" value="1"/>
</dbReference>
<evidence type="ECO:0000256" key="4">
    <source>
        <dbReference type="ARBA" id="ARBA00022692"/>
    </source>
</evidence>
<dbReference type="InterPro" id="IPR044880">
    <property type="entry name" value="NCX_ion-bd_dom_sf"/>
</dbReference>
<keyword evidence="5 9" id="KW-1133">Transmembrane helix</keyword>
<evidence type="ECO:0000256" key="5">
    <source>
        <dbReference type="ARBA" id="ARBA00022989"/>
    </source>
</evidence>
<keyword evidence="12" id="KW-1185">Reference proteome</keyword>
<feature type="transmembrane region" description="Helical" evidence="9">
    <location>
        <begin position="227"/>
        <end position="247"/>
    </location>
</feature>
<dbReference type="AlphaFoldDB" id="A0AA39URR1"/>
<keyword evidence="4 9" id="KW-0812">Transmembrane</keyword>
<evidence type="ECO:0000256" key="1">
    <source>
        <dbReference type="ARBA" id="ARBA00004127"/>
    </source>
</evidence>
<keyword evidence="7 9" id="KW-0472">Membrane</keyword>
<feature type="transmembrane region" description="Helical" evidence="9">
    <location>
        <begin position="253"/>
        <end position="273"/>
    </location>
</feature>
<dbReference type="EMBL" id="JAUEPU010000008">
    <property type="protein sequence ID" value="KAK0500547.1"/>
    <property type="molecule type" value="Genomic_DNA"/>
</dbReference>
<feature type="compositionally biased region" description="Polar residues" evidence="8">
    <location>
        <begin position="92"/>
        <end position="104"/>
    </location>
</feature>
<comment type="caution">
    <text evidence="11">The sequence shown here is derived from an EMBL/GenBank/DDBJ whole genome shotgun (WGS) entry which is preliminary data.</text>
</comment>
<keyword evidence="6" id="KW-0406">Ion transport</keyword>